<dbReference type="EMBL" id="JAAGVB010000049">
    <property type="protein sequence ID" value="NEW35638.1"/>
    <property type="molecule type" value="Genomic_DNA"/>
</dbReference>
<dbReference type="Proteomes" id="UP000471166">
    <property type="component" value="Unassembled WGS sequence"/>
</dbReference>
<dbReference type="AlphaFoldDB" id="A0A6P1CSV8"/>
<accession>A0A6P1CSV8</accession>
<protein>
    <submittedName>
        <fullName evidence="1">Uncharacterized protein</fullName>
    </submittedName>
</protein>
<sequence length="297" mass="32724">MAVPENTLPDLNANIDSIQNNKIEIDGLPQRANDAYGELVKWIRIGGHISSGLNPFAHWGVEELVDEMWENRDKVTESLNRIIGKLAELIKGIGVPITFINFANEWRNIGGEFTHAGNAFRATSLKSDWQGVAADRYRDMREIQEKAFEAMPKLCEQVALSLEQVAVDTLDLYIAIAKNTLDLVQNTKQALADIAEKGPLAILEAGNLVEVVVGLETFIFDNIAKVAETAQKQMIEGNRIAQATSVQDGIPNNKWPEAVTNRVVQNGTVVNPGEEYNDGTVTDGNNKWSVKTDVVTQ</sequence>
<reference evidence="1 2" key="1">
    <citation type="submission" date="2020-01" db="EMBL/GenBank/DDBJ databases">
        <title>Genetics and antimicrobial susceptibilities of Nocardia species isolated from the soil; a comparison with species isolated from humans.</title>
        <authorList>
            <person name="Carrasco G."/>
            <person name="Monzon S."/>
            <person name="Sansegundo M."/>
            <person name="Garcia E."/>
            <person name="Garrido N."/>
            <person name="Medina M.J."/>
            <person name="Villalon P."/>
            <person name="Ramirez-Arocha A.C."/>
            <person name="Jimenez P."/>
            <person name="Cuesta I."/>
            <person name="Valdezate S."/>
        </authorList>
    </citation>
    <scope>NUCLEOTIDE SEQUENCE [LARGE SCALE GENOMIC DNA]</scope>
    <source>
        <strain evidence="1 2">CNM20110626</strain>
    </source>
</reference>
<organism evidence="1 2">
    <name type="scientific">Nocardia cyriacigeorgica</name>
    <dbReference type="NCBI Taxonomy" id="135487"/>
    <lineage>
        <taxon>Bacteria</taxon>
        <taxon>Bacillati</taxon>
        <taxon>Actinomycetota</taxon>
        <taxon>Actinomycetes</taxon>
        <taxon>Mycobacteriales</taxon>
        <taxon>Nocardiaceae</taxon>
        <taxon>Nocardia</taxon>
    </lineage>
</organism>
<proteinExistence type="predicted"/>
<dbReference type="RefSeq" id="WP_163846915.1">
    <property type="nucleotide sequence ID" value="NZ_AP026975.1"/>
</dbReference>
<evidence type="ECO:0000313" key="2">
    <source>
        <dbReference type="Proteomes" id="UP000471166"/>
    </source>
</evidence>
<name>A0A6P1CSV8_9NOCA</name>
<gene>
    <name evidence="1" type="ORF">GV791_24160</name>
</gene>
<comment type="caution">
    <text evidence="1">The sequence shown here is derived from an EMBL/GenBank/DDBJ whole genome shotgun (WGS) entry which is preliminary data.</text>
</comment>
<evidence type="ECO:0000313" key="1">
    <source>
        <dbReference type="EMBL" id="NEW35638.1"/>
    </source>
</evidence>